<sequence>MNQDQLNALFDQQAAGYDAQWAKTQAVRDCLHLLLEAGFAELPAQASILCVGVGTGAELAHLAGQHPGWRFTAVEPSSGMLDVCRQRAQADGFADRCVFHEGYVESLDATPAYDAATCFLVSQFILDPSARIAFFRSIFERLIPGGVLASTDLASDVESAEYDTLLRLWMNMMSASGVTQEGMDRMRHAYAHDVGVLPPAAVAAMIRESGFESAVPFFQAGSRKH</sequence>
<dbReference type="InterPro" id="IPR029063">
    <property type="entry name" value="SAM-dependent_MTases_sf"/>
</dbReference>
<reference evidence="2 3" key="1">
    <citation type="submission" date="2018-05" db="EMBL/GenBank/DDBJ databases">
        <title>Abyssibacter profundi OUC007T gen. nov., sp. nov, a marine bacterium isolated from seawater of the Mariana Trench.</title>
        <authorList>
            <person name="Zhou S."/>
        </authorList>
    </citation>
    <scope>NUCLEOTIDE SEQUENCE [LARGE SCALE GENOMIC DNA]</scope>
    <source>
        <strain evidence="2 3">OUC007</strain>
    </source>
</reference>
<comment type="caution">
    <text evidence="2">The sequence shown here is derived from an EMBL/GenBank/DDBJ whole genome shotgun (WGS) entry which is preliminary data.</text>
</comment>
<dbReference type="GO" id="GO:0032259">
    <property type="term" value="P:methylation"/>
    <property type="evidence" value="ECO:0007669"/>
    <property type="project" value="UniProtKB-KW"/>
</dbReference>
<name>A0A383XQH1_9GAMM</name>
<dbReference type="CDD" id="cd02440">
    <property type="entry name" value="AdoMet_MTases"/>
    <property type="match status" value="1"/>
</dbReference>
<dbReference type="Pfam" id="PF13649">
    <property type="entry name" value="Methyltransf_25"/>
    <property type="match status" value="1"/>
</dbReference>
<dbReference type="OrthoDB" id="8558926at2"/>
<keyword evidence="3" id="KW-1185">Reference proteome</keyword>
<dbReference type="RefSeq" id="WP_109721309.1">
    <property type="nucleotide sequence ID" value="NZ_QEQK01000016.1"/>
</dbReference>
<dbReference type="GO" id="GO:0008168">
    <property type="term" value="F:methyltransferase activity"/>
    <property type="evidence" value="ECO:0007669"/>
    <property type="project" value="UniProtKB-KW"/>
</dbReference>
<evidence type="ECO:0000259" key="1">
    <source>
        <dbReference type="Pfam" id="PF13649"/>
    </source>
</evidence>
<evidence type="ECO:0000313" key="2">
    <source>
        <dbReference type="EMBL" id="PWN54875.1"/>
    </source>
</evidence>
<keyword evidence="2" id="KW-0808">Transferase</keyword>
<accession>A0A383XQH1</accession>
<dbReference type="SUPFAM" id="SSF53335">
    <property type="entry name" value="S-adenosyl-L-methionine-dependent methyltransferases"/>
    <property type="match status" value="1"/>
</dbReference>
<dbReference type="AlphaFoldDB" id="A0A383XQH1"/>
<dbReference type="EMBL" id="QEQK01000016">
    <property type="protein sequence ID" value="PWN54875.1"/>
    <property type="molecule type" value="Genomic_DNA"/>
</dbReference>
<gene>
    <name evidence="2" type="ORF">DEH80_14865</name>
</gene>
<dbReference type="InterPro" id="IPR041698">
    <property type="entry name" value="Methyltransf_25"/>
</dbReference>
<evidence type="ECO:0000313" key="3">
    <source>
        <dbReference type="Proteomes" id="UP000251800"/>
    </source>
</evidence>
<organism evidence="2 3">
    <name type="scientific">Abyssibacter profundi</name>
    <dbReference type="NCBI Taxonomy" id="2182787"/>
    <lineage>
        <taxon>Bacteria</taxon>
        <taxon>Pseudomonadati</taxon>
        <taxon>Pseudomonadota</taxon>
        <taxon>Gammaproteobacteria</taxon>
        <taxon>Chromatiales</taxon>
        <taxon>Oceanococcaceae</taxon>
        <taxon>Abyssibacter</taxon>
    </lineage>
</organism>
<protein>
    <submittedName>
        <fullName evidence="2">SAM-dependent methyltransferase</fullName>
    </submittedName>
</protein>
<keyword evidence="2" id="KW-0489">Methyltransferase</keyword>
<feature type="domain" description="Methyltransferase" evidence="1">
    <location>
        <begin position="48"/>
        <end position="146"/>
    </location>
</feature>
<dbReference type="Gene3D" id="3.40.50.150">
    <property type="entry name" value="Vaccinia Virus protein VP39"/>
    <property type="match status" value="1"/>
</dbReference>
<proteinExistence type="predicted"/>
<dbReference type="Proteomes" id="UP000251800">
    <property type="component" value="Unassembled WGS sequence"/>
</dbReference>